<feature type="transmembrane region" description="Helical" evidence="2">
    <location>
        <begin position="56"/>
        <end position="75"/>
    </location>
</feature>
<gene>
    <name evidence="3" type="ORF">DEO72_LG6g464</name>
</gene>
<dbReference type="PANTHER" id="PTHR37753:SF1">
    <property type="entry name" value="OS01G0940600 PROTEIN"/>
    <property type="match status" value="1"/>
</dbReference>
<evidence type="ECO:0008006" key="5">
    <source>
        <dbReference type="Google" id="ProtNLM"/>
    </source>
</evidence>
<dbReference type="OrthoDB" id="786736at2759"/>
<keyword evidence="2" id="KW-0812">Transmembrane</keyword>
<proteinExistence type="predicted"/>
<dbReference type="EMBL" id="CP039350">
    <property type="protein sequence ID" value="QCD95768.1"/>
    <property type="molecule type" value="Genomic_DNA"/>
</dbReference>
<dbReference type="AlphaFoldDB" id="A0A4D6M5A1"/>
<dbReference type="Gramene" id="Vigun01g036300.1.v1.2">
    <property type="protein sequence ID" value="Vigun01g036300.1.v1.2"/>
    <property type="gene ID" value="Vigun01g036300.v1.2"/>
</dbReference>
<keyword evidence="4" id="KW-1185">Reference proteome</keyword>
<name>A0A4D6M5A1_VIGUN</name>
<dbReference type="Proteomes" id="UP000501690">
    <property type="component" value="Linkage Group LG6"/>
</dbReference>
<keyword evidence="2" id="KW-0472">Membrane</keyword>
<keyword evidence="2" id="KW-1133">Transmembrane helix</keyword>
<sequence length="139" mass="15350">MATFFSVSHPISQPSAFASFRAAPFFNSPPLRIHTGGRKRRGTAVVARAGPSTKSILFAIALPSSLLAVTIFSALRMGDKLDQDWREEMAKMEAAKELDEYDDSDDGSEDDSMETVQEEPALQEEPTLPHARNRPKREA</sequence>
<evidence type="ECO:0000313" key="3">
    <source>
        <dbReference type="EMBL" id="QCD95768.1"/>
    </source>
</evidence>
<feature type="compositionally biased region" description="Acidic residues" evidence="1">
    <location>
        <begin position="99"/>
        <end position="117"/>
    </location>
</feature>
<evidence type="ECO:0000313" key="4">
    <source>
        <dbReference type="Proteomes" id="UP000501690"/>
    </source>
</evidence>
<accession>A0A4D6M5A1</accession>
<reference evidence="3 4" key="1">
    <citation type="submission" date="2019-04" db="EMBL/GenBank/DDBJ databases">
        <title>An improved genome assembly and genetic linkage map for asparagus bean, Vigna unguiculata ssp. sesquipedialis.</title>
        <authorList>
            <person name="Xia Q."/>
            <person name="Zhang R."/>
            <person name="Dong Y."/>
        </authorList>
    </citation>
    <scope>NUCLEOTIDE SEQUENCE [LARGE SCALE GENOMIC DNA]</scope>
    <source>
        <tissue evidence="3">Leaf</tissue>
    </source>
</reference>
<feature type="region of interest" description="Disordered" evidence="1">
    <location>
        <begin position="95"/>
        <end position="139"/>
    </location>
</feature>
<evidence type="ECO:0000256" key="2">
    <source>
        <dbReference type="SAM" id="Phobius"/>
    </source>
</evidence>
<protein>
    <recommendedName>
        <fullName evidence="5">High chlorophyll fluorescence 153</fullName>
    </recommendedName>
</protein>
<organism evidence="3 4">
    <name type="scientific">Vigna unguiculata</name>
    <name type="common">Cowpea</name>
    <dbReference type="NCBI Taxonomy" id="3917"/>
    <lineage>
        <taxon>Eukaryota</taxon>
        <taxon>Viridiplantae</taxon>
        <taxon>Streptophyta</taxon>
        <taxon>Embryophyta</taxon>
        <taxon>Tracheophyta</taxon>
        <taxon>Spermatophyta</taxon>
        <taxon>Magnoliopsida</taxon>
        <taxon>eudicotyledons</taxon>
        <taxon>Gunneridae</taxon>
        <taxon>Pentapetalae</taxon>
        <taxon>rosids</taxon>
        <taxon>fabids</taxon>
        <taxon>Fabales</taxon>
        <taxon>Fabaceae</taxon>
        <taxon>Papilionoideae</taxon>
        <taxon>50 kb inversion clade</taxon>
        <taxon>NPAAA clade</taxon>
        <taxon>indigoferoid/millettioid clade</taxon>
        <taxon>Phaseoleae</taxon>
        <taxon>Vigna</taxon>
    </lineage>
</organism>
<dbReference type="PANTHER" id="PTHR37753">
    <property type="entry name" value="OS01G0940600 PROTEIN"/>
    <property type="match status" value="1"/>
</dbReference>
<evidence type="ECO:0000256" key="1">
    <source>
        <dbReference type="SAM" id="MobiDB-lite"/>
    </source>
</evidence>